<dbReference type="RefSeq" id="XP_016246364.1">
    <property type="nucleotide sequence ID" value="XM_016396508.1"/>
</dbReference>
<feature type="region of interest" description="Disordered" evidence="1">
    <location>
        <begin position="262"/>
        <end position="295"/>
    </location>
</feature>
<dbReference type="OrthoDB" id="4540750at2759"/>
<protein>
    <submittedName>
        <fullName evidence="2">Uncharacterized protein</fullName>
    </submittedName>
</protein>
<feature type="compositionally biased region" description="Low complexity" evidence="1">
    <location>
        <begin position="596"/>
        <end position="613"/>
    </location>
</feature>
<gene>
    <name evidence="2" type="ORF">PV07_09268</name>
</gene>
<proteinExistence type="predicted"/>
<evidence type="ECO:0000313" key="2">
    <source>
        <dbReference type="EMBL" id="KIW26148.1"/>
    </source>
</evidence>
<dbReference type="AlphaFoldDB" id="A0A0D2C4P7"/>
<name>A0A0D2C4P7_9EURO</name>
<evidence type="ECO:0000256" key="1">
    <source>
        <dbReference type="SAM" id="MobiDB-lite"/>
    </source>
</evidence>
<feature type="compositionally biased region" description="Polar residues" evidence="1">
    <location>
        <begin position="516"/>
        <end position="528"/>
    </location>
</feature>
<reference evidence="2 3" key="1">
    <citation type="submission" date="2015-01" db="EMBL/GenBank/DDBJ databases">
        <title>The Genome Sequence of Cladophialophora immunda CBS83496.</title>
        <authorList>
            <consortium name="The Broad Institute Genomics Platform"/>
            <person name="Cuomo C."/>
            <person name="de Hoog S."/>
            <person name="Gorbushina A."/>
            <person name="Stielow B."/>
            <person name="Teixiera M."/>
            <person name="Abouelleil A."/>
            <person name="Chapman S.B."/>
            <person name="Priest M."/>
            <person name="Young S.K."/>
            <person name="Wortman J."/>
            <person name="Nusbaum C."/>
            <person name="Birren B."/>
        </authorList>
    </citation>
    <scope>NUCLEOTIDE SEQUENCE [LARGE SCALE GENOMIC DNA]</scope>
    <source>
        <strain evidence="2 3">CBS 83496</strain>
    </source>
</reference>
<feature type="compositionally biased region" description="Acidic residues" evidence="1">
    <location>
        <begin position="262"/>
        <end position="283"/>
    </location>
</feature>
<dbReference type="GeneID" id="27348462"/>
<dbReference type="HOGENOM" id="CLU_428258_0_0_1"/>
<dbReference type="STRING" id="569365.A0A0D2C4P7"/>
<feature type="region of interest" description="Disordered" evidence="1">
    <location>
        <begin position="558"/>
        <end position="639"/>
    </location>
</feature>
<dbReference type="VEuPathDB" id="FungiDB:PV07_09268"/>
<dbReference type="Proteomes" id="UP000054466">
    <property type="component" value="Unassembled WGS sequence"/>
</dbReference>
<feature type="region of interest" description="Disordered" evidence="1">
    <location>
        <begin position="516"/>
        <end position="537"/>
    </location>
</feature>
<evidence type="ECO:0000313" key="3">
    <source>
        <dbReference type="Proteomes" id="UP000054466"/>
    </source>
</evidence>
<dbReference type="SUPFAM" id="SSF50494">
    <property type="entry name" value="Trypsin-like serine proteases"/>
    <property type="match status" value="1"/>
</dbReference>
<keyword evidence="3" id="KW-1185">Reference proteome</keyword>
<feature type="compositionally biased region" description="Basic and acidic residues" evidence="1">
    <location>
        <begin position="628"/>
        <end position="639"/>
    </location>
</feature>
<feature type="compositionally biased region" description="Polar residues" evidence="1">
    <location>
        <begin position="43"/>
        <end position="66"/>
    </location>
</feature>
<sequence>MGDVTATPENSGIPPESRTSEHPLPIDINQNISYDSRADSGYASASHSPKTLEKTSNPSRVASSDRTGIVLFPPSSGDSLREFDKPVDTATIARFKDVLERVEGPLLHQLTKRSLKREPMALRLMVLGHTEDTAKAWIVVLCHEARAKRARKFFEQQHVKAITQPQDSSIPSFEVLVVGQSPKTRGGAINVCISNIERPRSLDTTLCGAPMKLVKGVESRIGTCGGLVKLTSREGDYVLYGMTAGHLTDQVKGTYDLNLTVADDDSDSNSDSLISDDEDDNEDLSVPNNPLDKRDPLVLGQASGLIKSLLSETPSPKPELWDNIGQILDPPVSDFPQRPHYYDWALIDIDDRLNYSVNQLGDDHSHRSGDFTVGTINFMESPRTRPVVMKSGLQGIQSGVLSSLPCRVLLGHGREFVDAYTLKLDGDAEIGDGDSGSWVLHASRLEVYGHVVASDTFGAGYVIPMTRSLEDIRQTFGMASVKLPTLLDVLCKRYLLDSQSSVSADPLALFRTALNPSTSDSENEISSGDEQHGLTMPSLTHRAYMRFQRMSKMADSLPDSGYASHLHSGPTSRLSSYPYRPLPTRPTSMADSPRDSGYASLAPSLPPSSGSSPKRWEESILAPEFEEDKMKSEKPRPDR</sequence>
<accession>A0A0D2C4P7</accession>
<feature type="region of interest" description="Disordered" evidence="1">
    <location>
        <begin position="1"/>
        <end position="68"/>
    </location>
</feature>
<dbReference type="EMBL" id="KN847044">
    <property type="protein sequence ID" value="KIW26148.1"/>
    <property type="molecule type" value="Genomic_DNA"/>
</dbReference>
<organism evidence="2 3">
    <name type="scientific">Cladophialophora immunda</name>
    <dbReference type="NCBI Taxonomy" id="569365"/>
    <lineage>
        <taxon>Eukaryota</taxon>
        <taxon>Fungi</taxon>
        <taxon>Dikarya</taxon>
        <taxon>Ascomycota</taxon>
        <taxon>Pezizomycotina</taxon>
        <taxon>Eurotiomycetes</taxon>
        <taxon>Chaetothyriomycetidae</taxon>
        <taxon>Chaetothyriales</taxon>
        <taxon>Herpotrichiellaceae</taxon>
        <taxon>Cladophialophora</taxon>
    </lineage>
</organism>
<dbReference type="InterPro" id="IPR009003">
    <property type="entry name" value="Peptidase_S1_PA"/>
</dbReference>